<sequence>MILKAVGHRRSSLSSLLASQASTPDDHHDNSPGDDGYNALTKQVTLSLCIELTKRLGGASQDSTNSNRYLLNLVDDPNSPSVPGAAALSLRITDGAIIALDAGSGIRSQTEGLLSAALLERNKVIILLDRVESPLTWHRQNKEDLYKLLADDVDSINIAIQKSIHAHGHELIDPTKGNIAFSSLLHGWAVNIPQLAARYGRKFRINPGKLAKRLWGDNFYDTNTKRWSSQRYHQGVTLERGFNMFILDPIFKIYDAVQGNPDEMQTTLANFGIKLNNDEQKLDGENLLHTVMCKFLPALDTVLEMACIHLPSPVTAQSYRAESLYQGPLDDEVGMGIRTCVPNAPLMLYISRTIPTSDKEGFYLLGRVFSGTVTPGQKVRVVHNGWSRRSTGTIEGVGINTSNASMSIQCMFAGNIVRLKTSNLGDMGNFTVTTSDIANRFRMINFADKAAIYITIDVKDPKYLPKLVTGLRTLSRSNPYVTVAIGETGEHELSGFDELQLQGVVEELKRLLGGIPIKTSQVRQRYREGIKAESAQICMSRSVNKKIHLFAKASPMPQAITNDIENGIIHTDGESKKRSKYLVEYHHWDRNKARKIWSFGPDNNVPNLLVESTVGVQYVTEIRDATVSGFQWATREGPICEEPLRSVRIDIMDATIMADSIYRGSGQLIPTMRRVVHGSVLRANPFLYEPVYHVEIHVPGTSVGHVYQVIEDRQGRVFKESSMPGSPMRILEAYIHVNQALGFPKSLSTVTGGSASCHLWFDHWKELEGDFEATVLGIRRRKGLSAKMPTWEPYCDTL</sequence>
<organism evidence="8 9">
    <name type="scientific">Aspergillus cavernicola</name>
    <dbReference type="NCBI Taxonomy" id="176166"/>
    <lineage>
        <taxon>Eukaryota</taxon>
        <taxon>Fungi</taxon>
        <taxon>Dikarya</taxon>
        <taxon>Ascomycota</taxon>
        <taxon>Pezizomycotina</taxon>
        <taxon>Eurotiomycetes</taxon>
        <taxon>Eurotiomycetidae</taxon>
        <taxon>Eurotiales</taxon>
        <taxon>Aspergillaceae</taxon>
        <taxon>Aspergillus</taxon>
        <taxon>Aspergillus subgen. Nidulantes</taxon>
    </lineage>
</organism>
<dbReference type="Gene3D" id="3.90.1430.10">
    <property type="entry name" value="Yeast translation eEF2 (G' domain)"/>
    <property type="match status" value="1"/>
</dbReference>
<dbReference type="Pfam" id="PF03764">
    <property type="entry name" value="EFG_IV"/>
    <property type="match status" value="1"/>
</dbReference>
<evidence type="ECO:0000259" key="6">
    <source>
        <dbReference type="SMART" id="SM00838"/>
    </source>
</evidence>
<dbReference type="GO" id="GO:0003746">
    <property type="term" value="F:translation elongation factor activity"/>
    <property type="evidence" value="ECO:0007669"/>
    <property type="project" value="UniProtKB-KW"/>
</dbReference>
<dbReference type="InterPro" id="IPR005517">
    <property type="entry name" value="Transl_elong_EFG/EF2_IV"/>
</dbReference>
<dbReference type="Gene3D" id="3.30.70.240">
    <property type="match status" value="1"/>
</dbReference>
<dbReference type="InterPro" id="IPR020568">
    <property type="entry name" value="Ribosomal_Su5_D2-typ_SF"/>
</dbReference>
<dbReference type="SMART" id="SM00838">
    <property type="entry name" value="EFG_C"/>
    <property type="match status" value="1"/>
</dbReference>
<dbReference type="Gene3D" id="3.40.50.300">
    <property type="entry name" value="P-loop containing nucleotide triphosphate hydrolases"/>
    <property type="match status" value="1"/>
</dbReference>
<name>A0ABR4IGB2_9EURO</name>
<feature type="domain" description="Elongation factor EFG" evidence="6">
    <location>
        <begin position="686"/>
        <end position="775"/>
    </location>
</feature>
<dbReference type="InterPro" id="IPR035647">
    <property type="entry name" value="EFG_III/V"/>
</dbReference>
<evidence type="ECO:0000256" key="4">
    <source>
        <dbReference type="ARBA" id="ARBA00023134"/>
    </source>
</evidence>
<dbReference type="SUPFAM" id="SSF54980">
    <property type="entry name" value="EF-G C-terminal domain-like"/>
    <property type="match status" value="2"/>
</dbReference>
<keyword evidence="4" id="KW-0342">GTP-binding</keyword>
<keyword evidence="2" id="KW-0963">Cytoplasm</keyword>
<dbReference type="SUPFAM" id="SSF52540">
    <property type="entry name" value="P-loop containing nucleoside triphosphate hydrolases"/>
    <property type="match status" value="1"/>
</dbReference>
<dbReference type="CDD" id="cd01681">
    <property type="entry name" value="aeEF2_snRNP_like_IV"/>
    <property type="match status" value="1"/>
</dbReference>
<evidence type="ECO:0000256" key="3">
    <source>
        <dbReference type="ARBA" id="ARBA00022741"/>
    </source>
</evidence>
<dbReference type="EMBL" id="JBFXLS010000028">
    <property type="protein sequence ID" value="KAL2826780.1"/>
    <property type="molecule type" value="Genomic_DNA"/>
</dbReference>
<evidence type="ECO:0000313" key="9">
    <source>
        <dbReference type="Proteomes" id="UP001610335"/>
    </source>
</evidence>
<proteinExistence type="predicted"/>
<gene>
    <name evidence="8" type="ORF">BDW59DRAFT_160667</name>
</gene>
<keyword evidence="9" id="KW-1185">Reference proteome</keyword>
<feature type="region of interest" description="Disordered" evidence="5">
    <location>
        <begin position="14"/>
        <end position="37"/>
    </location>
</feature>
<keyword evidence="3" id="KW-0547">Nucleotide-binding</keyword>
<accession>A0ABR4IGB2</accession>
<dbReference type="PANTHER" id="PTHR42908:SF3">
    <property type="entry name" value="ELONGATION FACTOR-LIKE GTPASE 1"/>
    <property type="match status" value="1"/>
</dbReference>
<protein>
    <recommendedName>
        <fullName evidence="1">Elongation factor 2</fullName>
    </recommendedName>
</protein>
<dbReference type="Gene3D" id="3.30.70.870">
    <property type="entry name" value="Elongation Factor G (Translational Gtpase), domain 3"/>
    <property type="match status" value="1"/>
</dbReference>
<evidence type="ECO:0000256" key="5">
    <source>
        <dbReference type="SAM" id="MobiDB-lite"/>
    </source>
</evidence>
<dbReference type="Gene3D" id="3.30.230.10">
    <property type="match status" value="1"/>
</dbReference>
<evidence type="ECO:0000256" key="1">
    <source>
        <dbReference type="ARBA" id="ARBA00017891"/>
    </source>
</evidence>
<dbReference type="PANTHER" id="PTHR42908">
    <property type="entry name" value="TRANSLATION ELONGATION FACTOR-RELATED"/>
    <property type="match status" value="1"/>
</dbReference>
<keyword evidence="8" id="KW-0648">Protein biosynthesis</keyword>
<dbReference type="Proteomes" id="UP001610335">
    <property type="component" value="Unassembled WGS sequence"/>
</dbReference>
<dbReference type="Pfam" id="PF00679">
    <property type="entry name" value="EFG_C"/>
    <property type="match status" value="1"/>
</dbReference>
<keyword evidence="8" id="KW-0251">Elongation factor</keyword>
<evidence type="ECO:0000259" key="7">
    <source>
        <dbReference type="SMART" id="SM00889"/>
    </source>
</evidence>
<feature type="domain" description="Translation elongation factor EFG/EF2" evidence="7">
    <location>
        <begin position="567"/>
        <end position="684"/>
    </location>
</feature>
<dbReference type="InterPro" id="IPR009000">
    <property type="entry name" value="Transl_B-barrel_sf"/>
</dbReference>
<dbReference type="InterPro" id="IPR027417">
    <property type="entry name" value="P-loop_NTPase"/>
</dbReference>
<dbReference type="SMART" id="SM00889">
    <property type="entry name" value="EFG_IV"/>
    <property type="match status" value="1"/>
</dbReference>
<evidence type="ECO:0000256" key="2">
    <source>
        <dbReference type="ARBA" id="ARBA00022490"/>
    </source>
</evidence>
<reference evidence="8 9" key="1">
    <citation type="submission" date="2024-07" db="EMBL/GenBank/DDBJ databases">
        <title>Section-level genome sequencing and comparative genomics of Aspergillus sections Usti and Cavernicolus.</title>
        <authorList>
            <consortium name="Lawrence Berkeley National Laboratory"/>
            <person name="Nybo J.L."/>
            <person name="Vesth T.C."/>
            <person name="Theobald S."/>
            <person name="Frisvad J.C."/>
            <person name="Larsen T.O."/>
            <person name="Kjaerboelling I."/>
            <person name="Rothschild-Mancinelli K."/>
            <person name="Lyhne E.K."/>
            <person name="Kogle M.E."/>
            <person name="Barry K."/>
            <person name="Clum A."/>
            <person name="Na H."/>
            <person name="Ledsgaard L."/>
            <person name="Lin J."/>
            <person name="Lipzen A."/>
            <person name="Kuo A."/>
            <person name="Riley R."/>
            <person name="Mondo S."/>
            <person name="LaButti K."/>
            <person name="Haridas S."/>
            <person name="Pangalinan J."/>
            <person name="Salamov A.A."/>
            <person name="Simmons B.A."/>
            <person name="Magnuson J.K."/>
            <person name="Chen J."/>
            <person name="Drula E."/>
            <person name="Henrissat B."/>
            <person name="Wiebenga A."/>
            <person name="Lubbers R.J."/>
            <person name="Gomes A.C."/>
            <person name="Makela M.R."/>
            <person name="Stajich J."/>
            <person name="Grigoriev I.V."/>
            <person name="Mortensen U.H."/>
            <person name="De vries R.P."/>
            <person name="Baker S.E."/>
            <person name="Andersen M.R."/>
        </authorList>
    </citation>
    <scope>NUCLEOTIDE SEQUENCE [LARGE SCALE GENOMIC DNA]</scope>
    <source>
        <strain evidence="8 9">CBS 600.67</strain>
    </source>
</reference>
<dbReference type="Gene3D" id="2.40.30.10">
    <property type="entry name" value="Translation factors"/>
    <property type="match status" value="1"/>
</dbReference>
<dbReference type="SUPFAM" id="SSF50447">
    <property type="entry name" value="Translation proteins"/>
    <property type="match status" value="1"/>
</dbReference>
<evidence type="ECO:0000313" key="8">
    <source>
        <dbReference type="EMBL" id="KAL2826780.1"/>
    </source>
</evidence>
<dbReference type="InterPro" id="IPR000640">
    <property type="entry name" value="EFG_V-like"/>
</dbReference>
<dbReference type="SUPFAM" id="SSF54211">
    <property type="entry name" value="Ribosomal protein S5 domain 2-like"/>
    <property type="match status" value="1"/>
</dbReference>
<comment type="caution">
    <text evidence="8">The sequence shown here is derived from an EMBL/GenBank/DDBJ whole genome shotgun (WGS) entry which is preliminary data.</text>
</comment>
<dbReference type="InterPro" id="IPR014721">
    <property type="entry name" value="Ribsml_uS5_D2-typ_fold_subgr"/>
</dbReference>